<comment type="caution">
    <text evidence="2">The sequence shown here is derived from an EMBL/GenBank/DDBJ whole genome shotgun (WGS) entry which is preliminary data.</text>
</comment>
<evidence type="ECO:0008006" key="4">
    <source>
        <dbReference type="Google" id="ProtNLM"/>
    </source>
</evidence>
<accession>A0ABD2PWE4</accession>
<dbReference type="EMBL" id="JBJKFK010002438">
    <property type="protein sequence ID" value="KAL3311097.1"/>
    <property type="molecule type" value="Genomic_DNA"/>
</dbReference>
<name>A0ABD2PWE4_9PLAT</name>
<evidence type="ECO:0000313" key="3">
    <source>
        <dbReference type="Proteomes" id="UP001626550"/>
    </source>
</evidence>
<protein>
    <recommendedName>
        <fullName evidence="4">Ribosomal protein L32</fullName>
    </recommendedName>
</protein>
<feature type="region of interest" description="Disordered" evidence="1">
    <location>
        <begin position="1"/>
        <end position="32"/>
    </location>
</feature>
<reference evidence="2 3" key="1">
    <citation type="submission" date="2024-11" db="EMBL/GenBank/DDBJ databases">
        <title>Adaptive evolution of stress response genes in parasites aligns with host niche diversity.</title>
        <authorList>
            <person name="Hahn C."/>
            <person name="Resl P."/>
        </authorList>
    </citation>
    <scope>NUCLEOTIDE SEQUENCE [LARGE SCALE GENOMIC DNA]</scope>
    <source>
        <strain evidence="2">EGGRZ-B1_66</strain>
        <tissue evidence="2">Body</tissue>
    </source>
</reference>
<dbReference type="AlphaFoldDB" id="A0ABD2PWE4"/>
<sequence>MNSDKKEMQFNPRLSKFAKSSPEKKTCTESGHGFSKRTALLRQATIGAQCGFQKRIKFPFIKGSRRSSSFESASFSSGKSILATSVDHA</sequence>
<proteinExistence type="predicted"/>
<gene>
    <name evidence="2" type="ORF">Ciccas_010327</name>
</gene>
<organism evidence="2 3">
    <name type="scientific">Cichlidogyrus casuarinus</name>
    <dbReference type="NCBI Taxonomy" id="1844966"/>
    <lineage>
        <taxon>Eukaryota</taxon>
        <taxon>Metazoa</taxon>
        <taxon>Spiralia</taxon>
        <taxon>Lophotrochozoa</taxon>
        <taxon>Platyhelminthes</taxon>
        <taxon>Monogenea</taxon>
        <taxon>Monopisthocotylea</taxon>
        <taxon>Dactylogyridea</taxon>
        <taxon>Ancyrocephalidae</taxon>
        <taxon>Cichlidogyrus</taxon>
    </lineage>
</organism>
<dbReference type="Proteomes" id="UP001626550">
    <property type="component" value="Unassembled WGS sequence"/>
</dbReference>
<keyword evidence="3" id="KW-1185">Reference proteome</keyword>
<evidence type="ECO:0000256" key="1">
    <source>
        <dbReference type="SAM" id="MobiDB-lite"/>
    </source>
</evidence>
<evidence type="ECO:0000313" key="2">
    <source>
        <dbReference type="EMBL" id="KAL3311097.1"/>
    </source>
</evidence>